<sequence length="185" mass="20927">MYRLADSACISSQLSGKFQERTHRSALLEGNRGQTLYRITHRQCYLSANSNTRRERPPFYTGDPPFFKWAYIFKLHESPVSGALSSGKSIASVLPECEKRVRERDNKCLITGEPVKGDPERDPLGILLTDLSLWWNFYGIPALITDPETTHPSEIDTVQNVILITPELAVGWANGRFRVDMDVSL</sequence>
<dbReference type="Proteomes" id="UP000054279">
    <property type="component" value="Unassembled WGS sequence"/>
</dbReference>
<evidence type="ECO:0000313" key="1">
    <source>
        <dbReference type="EMBL" id="KIJ45686.1"/>
    </source>
</evidence>
<dbReference type="HOGENOM" id="CLU_1462223_0_0_1"/>
<keyword evidence="2" id="KW-1185">Reference proteome</keyword>
<evidence type="ECO:0008006" key="3">
    <source>
        <dbReference type="Google" id="ProtNLM"/>
    </source>
</evidence>
<name>A0A0C9W3E0_SPHS4</name>
<proteinExistence type="predicted"/>
<organism evidence="1 2">
    <name type="scientific">Sphaerobolus stellatus (strain SS14)</name>
    <dbReference type="NCBI Taxonomy" id="990650"/>
    <lineage>
        <taxon>Eukaryota</taxon>
        <taxon>Fungi</taxon>
        <taxon>Dikarya</taxon>
        <taxon>Basidiomycota</taxon>
        <taxon>Agaricomycotina</taxon>
        <taxon>Agaricomycetes</taxon>
        <taxon>Phallomycetidae</taxon>
        <taxon>Geastrales</taxon>
        <taxon>Sphaerobolaceae</taxon>
        <taxon>Sphaerobolus</taxon>
    </lineage>
</organism>
<dbReference type="EMBL" id="KN837111">
    <property type="protein sequence ID" value="KIJ45686.1"/>
    <property type="molecule type" value="Genomic_DNA"/>
</dbReference>
<evidence type="ECO:0000313" key="2">
    <source>
        <dbReference type="Proteomes" id="UP000054279"/>
    </source>
</evidence>
<protein>
    <recommendedName>
        <fullName evidence="3">HNH nuclease domain-containing protein</fullName>
    </recommendedName>
</protein>
<dbReference type="AlphaFoldDB" id="A0A0C9W3E0"/>
<reference evidence="1 2" key="1">
    <citation type="submission" date="2014-06" db="EMBL/GenBank/DDBJ databases">
        <title>Evolutionary Origins and Diversification of the Mycorrhizal Mutualists.</title>
        <authorList>
            <consortium name="DOE Joint Genome Institute"/>
            <consortium name="Mycorrhizal Genomics Consortium"/>
            <person name="Kohler A."/>
            <person name="Kuo A."/>
            <person name="Nagy L.G."/>
            <person name="Floudas D."/>
            <person name="Copeland A."/>
            <person name="Barry K.W."/>
            <person name="Cichocki N."/>
            <person name="Veneault-Fourrey C."/>
            <person name="LaButti K."/>
            <person name="Lindquist E.A."/>
            <person name="Lipzen A."/>
            <person name="Lundell T."/>
            <person name="Morin E."/>
            <person name="Murat C."/>
            <person name="Riley R."/>
            <person name="Ohm R."/>
            <person name="Sun H."/>
            <person name="Tunlid A."/>
            <person name="Henrissat B."/>
            <person name="Grigoriev I.V."/>
            <person name="Hibbett D.S."/>
            <person name="Martin F."/>
        </authorList>
    </citation>
    <scope>NUCLEOTIDE SEQUENCE [LARGE SCALE GENOMIC DNA]</scope>
    <source>
        <strain evidence="1 2">SS14</strain>
    </source>
</reference>
<accession>A0A0C9W3E0</accession>
<gene>
    <name evidence="1" type="ORF">M422DRAFT_46723</name>
</gene>